<dbReference type="NCBIfam" id="TIGR02532">
    <property type="entry name" value="IV_pilin_GFxxxE"/>
    <property type="match status" value="1"/>
</dbReference>
<dbReference type="EMBL" id="LT841305">
    <property type="protein sequence ID" value="SMH64732.1"/>
    <property type="molecule type" value="Genomic_DNA"/>
</dbReference>
<feature type="transmembrane region" description="Helical" evidence="1">
    <location>
        <begin position="15"/>
        <end position="36"/>
    </location>
</feature>
<evidence type="ECO:0000313" key="4">
    <source>
        <dbReference type="Proteomes" id="UP000193925"/>
    </source>
</evidence>
<dbReference type="InterPro" id="IPR012902">
    <property type="entry name" value="N_methyl_site"/>
</dbReference>
<accession>A0A060UUP2</accession>
<organism evidence="2">
    <name type="scientific">Acidithiobacillus ferrivorans</name>
    <dbReference type="NCBI Taxonomy" id="160808"/>
    <lineage>
        <taxon>Bacteria</taxon>
        <taxon>Pseudomonadati</taxon>
        <taxon>Pseudomonadota</taxon>
        <taxon>Acidithiobacillia</taxon>
        <taxon>Acidithiobacillales</taxon>
        <taxon>Acidithiobacillaceae</taxon>
        <taxon>Acidithiobacillus</taxon>
    </lineage>
</organism>
<dbReference type="Proteomes" id="UP000193925">
    <property type="component" value="Chromosome AFERRI"/>
</dbReference>
<keyword evidence="1" id="KW-0472">Membrane</keyword>
<sequence length="156" mass="16318">MNSPLTARPHSRESGFTLIELMAVIALIAILAMVAITDITQQLQQSETSEAVRTLYSAWADLSSTAVATDGATLEQRGPSLVLLSGSTISGSGMQTSWSLPENTKISLNGKTFNCLSLNGDAMPISTAWCSTALTSGTVPNFWLSVSGGAYVTAKS</sequence>
<dbReference type="AlphaFoldDB" id="A0A060UUP2"/>
<gene>
    <name evidence="3" type="ORF">AFERRI_10766</name>
    <name evidence="2" type="ORF">AFERRI_80089</name>
</gene>
<dbReference type="SUPFAM" id="SSF54523">
    <property type="entry name" value="Pili subunits"/>
    <property type="match status" value="1"/>
</dbReference>
<dbReference type="Pfam" id="PF07963">
    <property type="entry name" value="N_methyl"/>
    <property type="match status" value="1"/>
</dbReference>
<keyword evidence="1" id="KW-0812">Transmembrane</keyword>
<dbReference type="InterPro" id="IPR045584">
    <property type="entry name" value="Pilin-like"/>
</dbReference>
<reference evidence="3 4" key="3">
    <citation type="submission" date="2017-03" db="EMBL/GenBank/DDBJ databases">
        <authorList>
            <person name="Regsiter A."/>
            <person name="William W."/>
        </authorList>
    </citation>
    <scope>NUCLEOTIDE SEQUENCE [LARGE SCALE GENOMIC DNA]</scope>
    <source>
        <strain evidence="3">PRJEB5721</strain>
    </source>
</reference>
<reference evidence="2" key="2">
    <citation type="submission" date="2014-07" db="EMBL/GenBank/DDBJ databases">
        <title>Initial genome analysis of the psychrotolerant acidophile Acidithiobacillus ferrivorans CF27: insights into iron and sulfur oxidation pathways and into biofilm formation.</title>
        <authorList>
            <person name="Talla E."/>
            <person name="Hedrich S."/>
            <person name="Mangenot S."/>
            <person name="Ji B."/>
            <person name="Johnson D.B."/>
            <person name="Barbe V."/>
            <person name="Bonnefoy V."/>
        </authorList>
    </citation>
    <scope>NUCLEOTIDE SEQUENCE [LARGE SCALE GENOMIC DNA]</scope>
    <source>
        <strain evidence="2">CF27</strain>
    </source>
</reference>
<evidence type="ECO:0000313" key="2">
    <source>
        <dbReference type="EMBL" id="CDQ12140.1"/>
    </source>
</evidence>
<name>A0A060UUP2_9PROT</name>
<evidence type="ECO:0000313" key="3">
    <source>
        <dbReference type="EMBL" id="SMH64732.1"/>
    </source>
</evidence>
<reference evidence="2" key="1">
    <citation type="submission" date="2014-03" db="EMBL/GenBank/DDBJ databases">
        <authorList>
            <person name="Genoscope - CEA"/>
        </authorList>
    </citation>
    <scope>NUCLEOTIDE SEQUENCE [LARGE SCALE GENOMIC DNA]</scope>
    <source>
        <strain evidence="2">CF27</strain>
    </source>
</reference>
<dbReference type="EMBL" id="CCCS020000078">
    <property type="protein sequence ID" value="CDQ12140.1"/>
    <property type="molecule type" value="Genomic_DNA"/>
</dbReference>
<keyword evidence="4" id="KW-1185">Reference proteome</keyword>
<dbReference type="Gene3D" id="3.30.700.10">
    <property type="entry name" value="Glycoprotein, Type 4 Pilin"/>
    <property type="match status" value="1"/>
</dbReference>
<keyword evidence="1" id="KW-1133">Transmembrane helix</keyword>
<protein>
    <submittedName>
        <fullName evidence="3">Fimbrial family protein</fullName>
    </submittedName>
</protein>
<dbReference type="PROSITE" id="PS00409">
    <property type="entry name" value="PROKAR_NTER_METHYL"/>
    <property type="match status" value="1"/>
</dbReference>
<dbReference type="RefSeq" id="WP_035195581.1">
    <property type="nucleotide sequence ID" value="NZ_CCCS020000078.1"/>
</dbReference>
<evidence type="ECO:0000256" key="1">
    <source>
        <dbReference type="SAM" id="Phobius"/>
    </source>
</evidence>
<proteinExistence type="predicted"/>